<dbReference type="GO" id="GO:0005737">
    <property type="term" value="C:cytoplasm"/>
    <property type="evidence" value="ECO:0007669"/>
    <property type="project" value="TreeGrafter"/>
</dbReference>
<dbReference type="GO" id="GO:0017111">
    <property type="term" value="F:ribonucleoside triphosphate phosphatase activity"/>
    <property type="evidence" value="ECO:0007669"/>
    <property type="project" value="UniProtKB-ARBA"/>
</dbReference>
<dbReference type="EMBL" id="CP043424">
    <property type="protein sequence ID" value="QIW11462.1"/>
    <property type="molecule type" value="Genomic_DNA"/>
</dbReference>
<dbReference type="NCBIfam" id="TIGR00257">
    <property type="entry name" value="IMPACT_YIGZ"/>
    <property type="match status" value="1"/>
</dbReference>
<dbReference type="InterPro" id="IPR020568">
    <property type="entry name" value="Ribosomal_Su5_D2-typ_SF"/>
</dbReference>
<dbReference type="SUPFAM" id="SSF54980">
    <property type="entry name" value="EF-G C-terminal domain-like"/>
    <property type="match status" value="1"/>
</dbReference>
<reference evidence="4 6" key="1">
    <citation type="submission" date="2017-06" db="EMBL/GenBank/DDBJ databases">
        <title>Complete genome of Francisella adeliensis.</title>
        <authorList>
            <person name="Vallesi A."/>
            <person name="Sjodin A."/>
        </authorList>
    </citation>
    <scope>NUCLEOTIDE SEQUENCE [LARGE SCALE GENOMIC DNA]</scope>
    <source>
        <strain evidence="4 6">FDC440</strain>
    </source>
</reference>
<dbReference type="GO" id="GO:0006446">
    <property type="term" value="P:regulation of translational initiation"/>
    <property type="evidence" value="ECO:0007669"/>
    <property type="project" value="TreeGrafter"/>
</dbReference>
<dbReference type="PANTHER" id="PTHR16301:SF20">
    <property type="entry name" value="IMPACT FAMILY MEMBER YIGZ"/>
    <property type="match status" value="1"/>
</dbReference>
<organism evidence="4 6">
    <name type="scientific">Francisella adeliensis</name>
    <dbReference type="NCBI Taxonomy" id="2007306"/>
    <lineage>
        <taxon>Bacteria</taxon>
        <taxon>Pseudomonadati</taxon>
        <taxon>Pseudomonadota</taxon>
        <taxon>Gammaproteobacteria</taxon>
        <taxon>Thiotrichales</taxon>
        <taxon>Francisellaceae</taxon>
        <taxon>Francisella</taxon>
    </lineage>
</organism>
<evidence type="ECO:0000256" key="1">
    <source>
        <dbReference type="ARBA" id="ARBA00007665"/>
    </source>
</evidence>
<dbReference type="OrthoDB" id="9813771at2"/>
<evidence type="ECO:0000259" key="3">
    <source>
        <dbReference type="Pfam" id="PF09186"/>
    </source>
</evidence>
<dbReference type="RefSeq" id="WP_112869409.1">
    <property type="nucleotide sequence ID" value="NZ_CP021781.1"/>
</dbReference>
<dbReference type="InterPro" id="IPR015796">
    <property type="entry name" value="Impact_YigZ-like"/>
</dbReference>
<dbReference type="InterPro" id="IPR020569">
    <property type="entry name" value="UPF0029_Impact_CS"/>
</dbReference>
<dbReference type="InterPro" id="IPR035647">
    <property type="entry name" value="EFG_III/V"/>
</dbReference>
<reference evidence="5 7" key="2">
    <citation type="submission" date="2019-08" db="EMBL/GenBank/DDBJ databases">
        <title>Complete genome sequences of Francisella adeliensis (FSC1325 and FSC1326).</title>
        <authorList>
            <person name="Ohrman C."/>
            <person name="Uneklint I."/>
            <person name="Vallesi A."/>
            <person name="Karlsson L."/>
            <person name="Sjodin A."/>
        </authorList>
    </citation>
    <scope>NUCLEOTIDE SEQUENCE [LARGE SCALE GENOMIC DNA]</scope>
    <source>
        <strain evidence="5 7">FSC1325</strain>
    </source>
</reference>
<dbReference type="Pfam" id="PF01205">
    <property type="entry name" value="Impact_N"/>
    <property type="match status" value="1"/>
</dbReference>
<dbReference type="Pfam" id="PF09186">
    <property type="entry name" value="DUF1949"/>
    <property type="match status" value="1"/>
</dbReference>
<proteinExistence type="inferred from homology"/>
<evidence type="ECO:0000313" key="6">
    <source>
        <dbReference type="Proteomes" id="UP000251120"/>
    </source>
</evidence>
<dbReference type="Gene3D" id="3.30.230.30">
    <property type="entry name" value="Impact, N-terminal domain"/>
    <property type="match status" value="1"/>
</dbReference>
<dbReference type="InterPro" id="IPR023582">
    <property type="entry name" value="Impact"/>
</dbReference>
<protein>
    <submittedName>
        <fullName evidence="4">YigZ family protein</fullName>
    </submittedName>
</protein>
<dbReference type="Proteomes" id="UP000681131">
    <property type="component" value="Chromosome"/>
</dbReference>
<evidence type="ECO:0000313" key="5">
    <source>
        <dbReference type="EMBL" id="QIW11462.1"/>
    </source>
</evidence>
<dbReference type="GO" id="GO:0043168">
    <property type="term" value="F:anion binding"/>
    <property type="evidence" value="ECO:0007669"/>
    <property type="project" value="UniProtKB-ARBA"/>
</dbReference>
<feature type="domain" description="UPF0029" evidence="3">
    <location>
        <begin position="139"/>
        <end position="193"/>
    </location>
</feature>
<evidence type="ECO:0000259" key="2">
    <source>
        <dbReference type="Pfam" id="PF01205"/>
    </source>
</evidence>
<dbReference type="KEGG" id="fad:CDH04_01825"/>
<name>A0A2Z4XWZ6_9GAMM</name>
<dbReference type="InterPro" id="IPR036956">
    <property type="entry name" value="Impact_N_sf"/>
</dbReference>
<dbReference type="SUPFAM" id="SSF54211">
    <property type="entry name" value="Ribosomal protein S5 domain 2-like"/>
    <property type="match status" value="1"/>
</dbReference>
<dbReference type="PANTHER" id="PTHR16301">
    <property type="entry name" value="IMPACT-RELATED"/>
    <property type="match status" value="1"/>
</dbReference>
<evidence type="ECO:0000313" key="4">
    <source>
        <dbReference type="EMBL" id="AXA33236.1"/>
    </source>
</evidence>
<sequence length="204" mass="22923">MNSYKTISKNIQLEIEPIKKSRFIAYLFKVESEQDALNHIKNLKAEFSTANHHCWAYALAENCQFRFSDDGEPSGSAGKPILSHIQGHHLTNVLVVIVRYFGGTKLGVGGLIRAYGQATKKVIESAEIIEVQPCSSVCIKYDYTETASVETVIKHFDAEIVSQSYDIFVTMTVKINTIDKFEFIQEIINTTKGNAKIEDINQKL</sequence>
<keyword evidence="7" id="KW-1185">Reference proteome</keyword>
<dbReference type="GO" id="GO:0032561">
    <property type="term" value="F:guanyl ribonucleotide binding"/>
    <property type="evidence" value="ECO:0007669"/>
    <property type="project" value="UniProtKB-ARBA"/>
</dbReference>
<dbReference type="InterPro" id="IPR001498">
    <property type="entry name" value="Impact_N"/>
</dbReference>
<feature type="domain" description="Impact N-terminal" evidence="2">
    <location>
        <begin position="19"/>
        <end position="123"/>
    </location>
</feature>
<dbReference type="AlphaFoldDB" id="A0A2Z4XWZ6"/>
<accession>A0A2Z4XWZ6</accession>
<dbReference type="Proteomes" id="UP000251120">
    <property type="component" value="Chromosome"/>
</dbReference>
<dbReference type="Gene3D" id="3.30.70.240">
    <property type="match status" value="1"/>
</dbReference>
<dbReference type="EMBL" id="CP021781">
    <property type="protein sequence ID" value="AXA33236.1"/>
    <property type="molecule type" value="Genomic_DNA"/>
</dbReference>
<dbReference type="InterPro" id="IPR015269">
    <property type="entry name" value="UPF0029_Impact_C"/>
</dbReference>
<evidence type="ECO:0000313" key="7">
    <source>
        <dbReference type="Proteomes" id="UP000681131"/>
    </source>
</evidence>
<comment type="similarity">
    <text evidence="1">Belongs to the IMPACT family.</text>
</comment>
<dbReference type="PROSITE" id="PS00910">
    <property type="entry name" value="UPF0029"/>
    <property type="match status" value="1"/>
</dbReference>
<gene>
    <name evidence="4" type="ORF">CDH04_01825</name>
    <name evidence="5" type="ORF">FZC43_01830</name>
</gene>